<dbReference type="EMBL" id="JAAMPI010000204">
    <property type="protein sequence ID" value="KAF4634158.1"/>
    <property type="molecule type" value="Genomic_DNA"/>
</dbReference>
<reference evidence="1 2" key="1">
    <citation type="submission" date="2020-03" db="EMBL/GenBank/DDBJ databases">
        <title>Draft Genome Sequence of Cudoniella acicularis.</title>
        <authorList>
            <person name="Buettner E."/>
            <person name="Kellner H."/>
        </authorList>
    </citation>
    <scope>NUCLEOTIDE SEQUENCE [LARGE SCALE GENOMIC DNA]</scope>
    <source>
        <strain evidence="1 2">DSM 108380</strain>
    </source>
</reference>
<gene>
    <name evidence="1" type="ORF">G7Y89_g3954</name>
</gene>
<evidence type="ECO:0000313" key="2">
    <source>
        <dbReference type="Proteomes" id="UP000566819"/>
    </source>
</evidence>
<name>A0A8H4RRR0_9HELO</name>
<organism evidence="1 2">
    <name type="scientific">Cudoniella acicularis</name>
    <dbReference type="NCBI Taxonomy" id="354080"/>
    <lineage>
        <taxon>Eukaryota</taxon>
        <taxon>Fungi</taxon>
        <taxon>Dikarya</taxon>
        <taxon>Ascomycota</taxon>
        <taxon>Pezizomycotina</taxon>
        <taxon>Leotiomycetes</taxon>
        <taxon>Helotiales</taxon>
        <taxon>Tricladiaceae</taxon>
        <taxon>Cudoniella</taxon>
    </lineage>
</organism>
<dbReference type="Proteomes" id="UP000566819">
    <property type="component" value="Unassembled WGS sequence"/>
</dbReference>
<proteinExistence type="predicted"/>
<keyword evidence="2" id="KW-1185">Reference proteome</keyword>
<sequence>MILGSIVDSLFRGTGHIAFDSDTGLEGPYNQKERGGYKEISGCSVGEEGDKAGDGGEEGDKDVVDDGGAGFLLAILVFIDAKSDEVVFTLCLDILFG</sequence>
<comment type="caution">
    <text evidence="1">The sequence shown here is derived from an EMBL/GenBank/DDBJ whole genome shotgun (WGS) entry which is preliminary data.</text>
</comment>
<protein>
    <submittedName>
        <fullName evidence="1">Uncharacterized protein</fullName>
    </submittedName>
</protein>
<evidence type="ECO:0000313" key="1">
    <source>
        <dbReference type="EMBL" id="KAF4634158.1"/>
    </source>
</evidence>
<accession>A0A8H4RRR0</accession>
<dbReference type="AlphaFoldDB" id="A0A8H4RRR0"/>